<reference evidence="3" key="2">
    <citation type="submission" date="2017-05" db="EMBL/GenBank/DDBJ databases">
        <authorList>
            <person name="Song R."/>
            <person name="Chenine A.L."/>
            <person name="Ruprecht R.M."/>
        </authorList>
    </citation>
    <scope>NUCLEOTIDE SEQUENCE</scope>
    <source>
        <strain evidence="3">ACA-DC 3411</strain>
    </source>
</reference>
<accession>A0A1Y6JZP2</accession>
<dbReference type="EMBL" id="LT854705">
    <property type="protein sequence ID" value="SMS15365.1"/>
    <property type="molecule type" value="Genomic_DNA"/>
</dbReference>
<proteinExistence type="predicted"/>
<sequence length="52" mass="6045">MAHKSTSLILFVLYLILLGCMLAHQNMLAMWLMTAGMLFEASVNLYDQFRRH</sequence>
<gene>
    <name evidence="3" type="ORF">LZ3411_2315</name>
    <name evidence="2" type="ORF">LZY01_07460</name>
</gene>
<feature type="transmembrane region" description="Helical" evidence="1">
    <location>
        <begin position="7"/>
        <end position="24"/>
    </location>
</feature>
<dbReference type="AlphaFoldDB" id="A0A1Y6JZP2"/>
<keyword evidence="5" id="KW-1185">Reference proteome</keyword>
<evidence type="ECO:0000256" key="1">
    <source>
        <dbReference type="SAM" id="Phobius"/>
    </source>
</evidence>
<protein>
    <submittedName>
        <fullName evidence="3">Uncharacterized protein</fullName>
    </submittedName>
</protein>
<evidence type="ECO:0000313" key="3">
    <source>
        <dbReference type="EMBL" id="SMS15365.1"/>
    </source>
</evidence>
<evidence type="ECO:0000313" key="5">
    <source>
        <dbReference type="Proteomes" id="UP000321794"/>
    </source>
</evidence>
<keyword evidence="1" id="KW-0472">Membrane</keyword>
<keyword evidence="1" id="KW-1133">Transmembrane helix</keyword>
<dbReference type="EMBL" id="BJZK01000005">
    <property type="protein sequence ID" value="GEO71578.1"/>
    <property type="molecule type" value="Genomic_DNA"/>
</dbReference>
<reference evidence="4" key="1">
    <citation type="submission" date="2017-05" db="EMBL/GenBank/DDBJ databases">
        <authorList>
            <person name="Papadimitriou K."/>
        </authorList>
    </citation>
    <scope>NUCLEOTIDE SEQUENCE [LARGE SCALE GENOMIC DNA]</scope>
    <source>
        <strain evidence="4">ACA-DC 3411</strain>
    </source>
</reference>
<name>A0A1Y6JZP2_9LACO</name>
<evidence type="ECO:0000313" key="4">
    <source>
        <dbReference type="Proteomes" id="UP000195412"/>
    </source>
</evidence>
<dbReference type="Proteomes" id="UP000321794">
    <property type="component" value="Unassembled WGS sequence"/>
</dbReference>
<dbReference type="PROSITE" id="PS51257">
    <property type="entry name" value="PROKAR_LIPOPROTEIN"/>
    <property type="match status" value="1"/>
</dbReference>
<keyword evidence="1" id="KW-0812">Transmembrane</keyword>
<organism evidence="3 4">
    <name type="scientific">Levilactobacillus zymae</name>
    <dbReference type="NCBI Taxonomy" id="267363"/>
    <lineage>
        <taxon>Bacteria</taxon>
        <taxon>Bacillati</taxon>
        <taxon>Bacillota</taxon>
        <taxon>Bacilli</taxon>
        <taxon>Lactobacillales</taxon>
        <taxon>Lactobacillaceae</taxon>
        <taxon>Levilactobacillus</taxon>
    </lineage>
</organism>
<dbReference type="KEGG" id="lzy:LZ3411_2315"/>
<reference evidence="2 5" key="3">
    <citation type="submission" date="2019-07" db="EMBL/GenBank/DDBJ databases">
        <title>Whole genome shotgun sequence of Lactobacillus zymae NBRC 107157.</title>
        <authorList>
            <person name="Hosoyama A."/>
            <person name="Uohara A."/>
            <person name="Ohji S."/>
            <person name="Ichikawa N."/>
        </authorList>
    </citation>
    <scope>NUCLEOTIDE SEQUENCE [LARGE SCALE GENOMIC DNA]</scope>
    <source>
        <strain evidence="2 5">NBRC 107157</strain>
    </source>
</reference>
<dbReference type="Proteomes" id="UP000195412">
    <property type="component" value="Chromosome I"/>
</dbReference>
<evidence type="ECO:0000313" key="2">
    <source>
        <dbReference type="EMBL" id="GEO71578.1"/>
    </source>
</evidence>
<dbReference type="RefSeq" id="WP_170218393.1">
    <property type="nucleotide sequence ID" value="NZ_BJZK01000005.1"/>
</dbReference>